<evidence type="ECO:0000313" key="6">
    <source>
        <dbReference type="Proteomes" id="UP000886752"/>
    </source>
</evidence>
<gene>
    <name evidence="5" type="ORF">H9894_10470</name>
</gene>
<dbReference type="InterPro" id="IPR036388">
    <property type="entry name" value="WH-like_DNA-bd_sf"/>
</dbReference>
<feature type="domain" description="HTH marR-type" evidence="4">
    <location>
        <begin position="1"/>
        <end position="134"/>
    </location>
</feature>
<evidence type="ECO:0000313" key="5">
    <source>
        <dbReference type="EMBL" id="HIW01591.1"/>
    </source>
</evidence>
<reference evidence="5" key="1">
    <citation type="journal article" date="2021" name="PeerJ">
        <title>Extensive microbial diversity within the chicken gut microbiome revealed by metagenomics and culture.</title>
        <authorList>
            <person name="Gilroy R."/>
            <person name="Ravi A."/>
            <person name="Getino M."/>
            <person name="Pursley I."/>
            <person name="Horton D.L."/>
            <person name="Alikhan N.F."/>
            <person name="Baker D."/>
            <person name="Gharbi K."/>
            <person name="Hall N."/>
            <person name="Watson M."/>
            <person name="Adriaenssens E.M."/>
            <person name="Foster-Nyarko E."/>
            <person name="Jarju S."/>
            <person name="Secka A."/>
            <person name="Antonio M."/>
            <person name="Oren A."/>
            <person name="Chaudhuri R.R."/>
            <person name="La Ragione R."/>
            <person name="Hildebrand F."/>
            <person name="Pallen M.J."/>
        </authorList>
    </citation>
    <scope>NUCLEOTIDE SEQUENCE</scope>
    <source>
        <strain evidence="5">ChiHecec2B26-446</strain>
    </source>
</reference>
<evidence type="ECO:0000256" key="1">
    <source>
        <dbReference type="ARBA" id="ARBA00023015"/>
    </source>
</evidence>
<evidence type="ECO:0000256" key="3">
    <source>
        <dbReference type="ARBA" id="ARBA00023163"/>
    </source>
</evidence>
<dbReference type="PROSITE" id="PS50995">
    <property type="entry name" value="HTH_MARR_2"/>
    <property type="match status" value="1"/>
</dbReference>
<evidence type="ECO:0000256" key="2">
    <source>
        <dbReference type="ARBA" id="ARBA00023125"/>
    </source>
</evidence>
<dbReference type="PANTHER" id="PTHR42756">
    <property type="entry name" value="TRANSCRIPTIONAL REGULATOR, MARR"/>
    <property type="match status" value="1"/>
</dbReference>
<dbReference type="AlphaFoldDB" id="A0A9D1PYI6"/>
<comment type="caution">
    <text evidence="5">The sequence shown here is derived from an EMBL/GenBank/DDBJ whole genome shotgun (WGS) entry which is preliminary data.</text>
</comment>
<dbReference type="PANTHER" id="PTHR42756:SF1">
    <property type="entry name" value="TRANSCRIPTIONAL REPRESSOR OF EMRAB OPERON"/>
    <property type="match status" value="1"/>
</dbReference>
<dbReference type="GO" id="GO:0003700">
    <property type="term" value="F:DNA-binding transcription factor activity"/>
    <property type="evidence" value="ECO:0007669"/>
    <property type="project" value="InterPro"/>
</dbReference>
<dbReference type="PRINTS" id="PR00598">
    <property type="entry name" value="HTHMARR"/>
</dbReference>
<dbReference type="InterPro" id="IPR036390">
    <property type="entry name" value="WH_DNA-bd_sf"/>
</dbReference>
<protein>
    <submittedName>
        <fullName evidence="5">MarR family transcriptional regulator</fullName>
    </submittedName>
</protein>
<dbReference type="SMART" id="SM00347">
    <property type="entry name" value="HTH_MARR"/>
    <property type="match status" value="1"/>
</dbReference>
<dbReference type="Proteomes" id="UP000886752">
    <property type="component" value="Unassembled WGS sequence"/>
</dbReference>
<keyword evidence="3" id="KW-0804">Transcription</keyword>
<dbReference type="Pfam" id="PF01047">
    <property type="entry name" value="MarR"/>
    <property type="match status" value="1"/>
</dbReference>
<organism evidence="5 6">
    <name type="scientific">Candidatus Desulfovibrio intestinipullorum</name>
    <dbReference type="NCBI Taxonomy" id="2838536"/>
    <lineage>
        <taxon>Bacteria</taxon>
        <taxon>Pseudomonadati</taxon>
        <taxon>Thermodesulfobacteriota</taxon>
        <taxon>Desulfovibrionia</taxon>
        <taxon>Desulfovibrionales</taxon>
        <taxon>Desulfovibrionaceae</taxon>
        <taxon>Desulfovibrio</taxon>
    </lineage>
</organism>
<dbReference type="GO" id="GO:0003677">
    <property type="term" value="F:DNA binding"/>
    <property type="evidence" value="ECO:0007669"/>
    <property type="project" value="UniProtKB-KW"/>
</dbReference>
<evidence type="ECO:0000259" key="4">
    <source>
        <dbReference type="PROSITE" id="PS50995"/>
    </source>
</evidence>
<accession>A0A9D1PYI6</accession>
<name>A0A9D1PYI6_9BACT</name>
<dbReference type="InterPro" id="IPR000835">
    <property type="entry name" value="HTH_MarR-typ"/>
</dbReference>
<dbReference type="EMBL" id="DXHV01000083">
    <property type="protein sequence ID" value="HIW01591.1"/>
    <property type="molecule type" value="Genomic_DNA"/>
</dbReference>
<reference evidence="5" key="2">
    <citation type="submission" date="2021-04" db="EMBL/GenBank/DDBJ databases">
        <authorList>
            <person name="Gilroy R."/>
        </authorList>
    </citation>
    <scope>NUCLEOTIDE SEQUENCE</scope>
    <source>
        <strain evidence="5">ChiHecec2B26-446</strain>
    </source>
</reference>
<proteinExistence type="predicted"/>
<dbReference type="Gene3D" id="1.10.10.10">
    <property type="entry name" value="Winged helix-like DNA-binding domain superfamily/Winged helix DNA-binding domain"/>
    <property type="match status" value="1"/>
</dbReference>
<dbReference type="SUPFAM" id="SSF46785">
    <property type="entry name" value="Winged helix' DNA-binding domain"/>
    <property type="match status" value="1"/>
</dbReference>
<keyword evidence="1" id="KW-0805">Transcription regulation</keyword>
<sequence length="148" mass="16653">MVFSYVSRLHKKGHAYIVQELERAGMVGVVPSHGDILAHLFVRESCTMSELARLIGRSKSTSTVLVEKLEKHGYVQREQNPRDLRSLRVHLTEKGRAIRPAVDRISTGLNALLEERLTTEELDMLERLLARCVDEPATRAPGEREPGA</sequence>
<keyword evidence="2" id="KW-0238">DNA-binding</keyword>